<evidence type="ECO:0000256" key="1">
    <source>
        <dbReference type="SAM" id="MobiDB-lite"/>
    </source>
</evidence>
<feature type="region of interest" description="Disordered" evidence="1">
    <location>
        <begin position="1"/>
        <end position="23"/>
    </location>
</feature>
<dbReference type="EMBL" id="JBJUIK010000013">
    <property type="protein sequence ID" value="KAL3507716.1"/>
    <property type="molecule type" value="Genomic_DNA"/>
</dbReference>
<gene>
    <name evidence="2" type="ORF">ACH5RR_033098</name>
</gene>
<dbReference type="InterPro" id="IPR044807">
    <property type="entry name" value="DRIP1-like"/>
</dbReference>
<feature type="region of interest" description="Disordered" evidence="1">
    <location>
        <begin position="147"/>
        <end position="212"/>
    </location>
</feature>
<feature type="region of interest" description="Disordered" evidence="1">
    <location>
        <begin position="381"/>
        <end position="406"/>
    </location>
</feature>
<feature type="compositionally biased region" description="Basic residues" evidence="1">
    <location>
        <begin position="263"/>
        <end position="274"/>
    </location>
</feature>
<evidence type="ECO:0000313" key="3">
    <source>
        <dbReference type="Proteomes" id="UP001630127"/>
    </source>
</evidence>
<feature type="compositionally biased region" description="Basic residues" evidence="1">
    <location>
        <begin position="389"/>
        <end position="403"/>
    </location>
</feature>
<proteinExistence type="predicted"/>
<accession>A0ABD2YM29</accession>
<dbReference type="AlphaFoldDB" id="A0ABD2YM29"/>
<feature type="compositionally biased region" description="Polar residues" evidence="1">
    <location>
        <begin position="345"/>
        <end position="364"/>
    </location>
</feature>
<feature type="compositionally biased region" description="Basic and acidic residues" evidence="1">
    <location>
        <begin position="1"/>
        <end position="10"/>
    </location>
</feature>
<name>A0ABD2YM29_9GENT</name>
<protein>
    <submittedName>
        <fullName evidence="2">Uncharacterized protein</fullName>
    </submittedName>
</protein>
<feature type="region of interest" description="Disordered" evidence="1">
    <location>
        <begin position="59"/>
        <end position="124"/>
    </location>
</feature>
<evidence type="ECO:0000313" key="2">
    <source>
        <dbReference type="EMBL" id="KAL3507716.1"/>
    </source>
</evidence>
<feature type="region of interest" description="Disordered" evidence="1">
    <location>
        <begin position="345"/>
        <end position="368"/>
    </location>
</feature>
<feature type="compositionally biased region" description="Basic residues" evidence="1">
    <location>
        <begin position="176"/>
        <end position="193"/>
    </location>
</feature>
<comment type="caution">
    <text evidence="2">The sequence shown here is derived from an EMBL/GenBank/DDBJ whole genome shotgun (WGS) entry which is preliminary data.</text>
</comment>
<dbReference type="PANTHER" id="PTHR46293:SF11">
    <property type="entry name" value="E3 UBIQUITIN PROTEIN LIGASE DRIP1-LIKE"/>
    <property type="match status" value="1"/>
</dbReference>
<dbReference type="Proteomes" id="UP001630127">
    <property type="component" value="Unassembled WGS sequence"/>
</dbReference>
<sequence>MKPRAKDLAREASLNDEANNNKPPVVAAAAAFDVKGKGKEVDDQVSDRAQSESLIVDRKGKGKVIEPSNEAMGPHLVPSVEPPSPTRRKKKSISSLVSANQIAAPARRRRKYSRRKVRTRRASLSDMETICPDANNLLENHYALETSEEQMPINDQQQGEESLERMNDFQTAASVRGRRKYARRKSITPRTRRPSLSGLEPSEVEEEDLSPNANNLLEENPYALEPSEEVEEMPINNSQENNIAEEPLEGIMKDFQTAPPAARGRRKYNRRKTKAVPPRRSSLSGMEPVQVDDEDLSPNANHPVINIKKHQRVGYFFAPHSVLQSLSSLTNSTIFSLLTFEQQGTNPYVPESSEQQMPTNTQENDQGEPLEEMNDLLTSVDELSERVLGKSRPRRSRKGRRPRKEVEKNGLVEDLNIPTQVVIDSSSVCGRNRRIWFQLVGCKKQESSGLLTPMPPRYIAVGDVNMPASIVKKYLVAKLGRESEDEVKISMRDQLIHPDMQMHELIEMWIKTATRPERRKIVAVGSSGEDFVMVFTYSLRLQS</sequence>
<keyword evidence="3" id="KW-1185">Reference proteome</keyword>
<feature type="region of interest" description="Disordered" evidence="1">
    <location>
        <begin position="258"/>
        <end position="297"/>
    </location>
</feature>
<reference evidence="2 3" key="1">
    <citation type="submission" date="2024-11" db="EMBL/GenBank/DDBJ databases">
        <title>A near-complete genome assembly of Cinchona calisaya.</title>
        <authorList>
            <person name="Lian D.C."/>
            <person name="Zhao X.W."/>
            <person name="Wei L."/>
        </authorList>
    </citation>
    <scope>NUCLEOTIDE SEQUENCE [LARGE SCALE GENOMIC DNA]</scope>
    <source>
        <tissue evidence="2">Nenye</tissue>
    </source>
</reference>
<organism evidence="2 3">
    <name type="scientific">Cinchona calisaya</name>
    <dbReference type="NCBI Taxonomy" id="153742"/>
    <lineage>
        <taxon>Eukaryota</taxon>
        <taxon>Viridiplantae</taxon>
        <taxon>Streptophyta</taxon>
        <taxon>Embryophyta</taxon>
        <taxon>Tracheophyta</taxon>
        <taxon>Spermatophyta</taxon>
        <taxon>Magnoliopsida</taxon>
        <taxon>eudicotyledons</taxon>
        <taxon>Gunneridae</taxon>
        <taxon>Pentapetalae</taxon>
        <taxon>asterids</taxon>
        <taxon>lamiids</taxon>
        <taxon>Gentianales</taxon>
        <taxon>Rubiaceae</taxon>
        <taxon>Cinchonoideae</taxon>
        <taxon>Cinchoneae</taxon>
        <taxon>Cinchona</taxon>
    </lineage>
</organism>
<dbReference type="PANTHER" id="PTHR46293">
    <property type="entry name" value="E3 UBIQUITIN PROTEIN LIGASE DRIP1"/>
    <property type="match status" value="1"/>
</dbReference>
<feature type="compositionally biased region" description="Basic residues" evidence="1">
    <location>
        <begin position="106"/>
        <end position="121"/>
    </location>
</feature>